<dbReference type="EMBL" id="FWXF01000013">
    <property type="protein sequence ID" value="SMC25407.1"/>
    <property type="molecule type" value="Genomic_DNA"/>
</dbReference>
<proteinExistence type="predicted"/>
<reference evidence="1 2" key="1">
    <citation type="submission" date="2017-04" db="EMBL/GenBank/DDBJ databases">
        <authorList>
            <person name="Afonso C.L."/>
            <person name="Miller P.J."/>
            <person name="Scott M.A."/>
            <person name="Spackman E."/>
            <person name="Goraichik I."/>
            <person name="Dimitrov K.M."/>
            <person name="Suarez D.L."/>
            <person name="Swayne D.E."/>
        </authorList>
    </citation>
    <scope>NUCLEOTIDE SEQUENCE [LARGE SCALE GENOMIC DNA]</scope>
    <source>
        <strain evidence="1 2">DSM 13146</strain>
    </source>
</reference>
<keyword evidence="2" id="KW-1185">Reference proteome</keyword>
<dbReference type="RefSeq" id="WP_084058054.1">
    <property type="nucleotide sequence ID" value="NZ_FWXF01000013.1"/>
</dbReference>
<dbReference type="STRING" id="1121390.SAMN02746041_02323"/>
<name>A0A1W1XNF8_9BACT</name>
<evidence type="ECO:0000313" key="2">
    <source>
        <dbReference type="Proteomes" id="UP000192783"/>
    </source>
</evidence>
<organism evidence="1 2">
    <name type="scientific">Desulfacinum hydrothermale DSM 13146</name>
    <dbReference type="NCBI Taxonomy" id="1121390"/>
    <lineage>
        <taxon>Bacteria</taxon>
        <taxon>Pseudomonadati</taxon>
        <taxon>Thermodesulfobacteriota</taxon>
        <taxon>Syntrophobacteria</taxon>
        <taxon>Syntrophobacterales</taxon>
        <taxon>Syntrophobacteraceae</taxon>
        <taxon>Desulfacinum</taxon>
    </lineage>
</organism>
<gene>
    <name evidence="1" type="ORF">SAMN02746041_02323</name>
</gene>
<dbReference type="AlphaFoldDB" id="A0A1W1XNF8"/>
<protein>
    <recommendedName>
        <fullName evidence="3">Cytoplasmic protein</fullName>
    </recommendedName>
</protein>
<dbReference type="OrthoDB" id="5432565at2"/>
<accession>A0A1W1XNF8</accession>
<evidence type="ECO:0000313" key="1">
    <source>
        <dbReference type="EMBL" id="SMC25407.1"/>
    </source>
</evidence>
<evidence type="ECO:0008006" key="3">
    <source>
        <dbReference type="Google" id="ProtNLM"/>
    </source>
</evidence>
<dbReference type="Proteomes" id="UP000192783">
    <property type="component" value="Unassembled WGS sequence"/>
</dbReference>
<sequence>MPPKHSHRFVEDYDGMVAFGFSRDVDEKTLMVYLQKFSDDDLLKMLLPRLSHSEMESLFDLLSELMRKHLSDNEYHAYFLKEEKEHP</sequence>